<name>A0A1M5U574_9BACT</name>
<reference evidence="2 3" key="1">
    <citation type="submission" date="2016-11" db="EMBL/GenBank/DDBJ databases">
        <authorList>
            <person name="Jaros S."/>
            <person name="Januszkiewicz K."/>
            <person name="Wedrychowicz H."/>
        </authorList>
    </citation>
    <scope>NUCLEOTIDE SEQUENCE [LARGE SCALE GENOMIC DNA]</scope>
    <source>
        <strain evidence="2 3">DSM 9705</strain>
    </source>
</reference>
<proteinExistence type="predicted"/>
<dbReference type="EMBL" id="FQXS01000004">
    <property type="protein sequence ID" value="SHH58167.1"/>
    <property type="molecule type" value="Genomic_DNA"/>
</dbReference>
<protein>
    <recommendedName>
        <fullName evidence="4">DUF2065 domain-containing protein</fullName>
    </recommendedName>
</protein>
<sequence>MKLLLLILGMVLIVEGLPYAVAPEKMREWLLTLSELPPATMRVFGFISLGGGLLICWVVQKTSLFS</sequence>
<evidence type="ECO:0000313" key="3">
    <source>
        <dbReference type="Proteomes" id="UP000184139"/>
    </source>
</evidence>
<accession>A0A1M5U574</accession>
<evidence type="ECO:0008006" key="4">
    <source>
        <dbReference type="Google" id="ProtNLM"/>
    </source>
</evidence>
<dbReference type="Pfam" id="PF09838">
    <property type="entry name" value="DUF2065"/>
    <property type="match status" value="1"/>
</dbReference>
<dbReference type="RefSeq" id="WP_073373849.1">
    <property type="nucleotide sequence ID" value="NZ_FQXS01000004.1"/>
</dbReference>
<dbReference type="InterPro" id="IPR019201">
    <property type="entry name" value="DUF2065"/>
</dbReference>
<keyword evidence="3" id="KW-1185">Reference proteome</keyword>
<dbReference type="STRING" id="1121409.SAMN02745124_01013"/>
<keyword evidence="1" id="KW-0472">Membrane</keyword>
<gene>
    <name evidence="2" type="ORF">SAMN02745124_01013</name>
</gene>
<evidence type="ECO:0000256" key="1">
    <source>
        <dbReference type="SAM" id="Phobius"/>
    </source>
</evidence>
<organism evidence="2 3">
    <name type="scientific">Desulfofustis glycolicus DSM 9705</name>
    <dbReference type="NCBI Taxonomy" id="1121409"/>
    <lineage>
        <taxon>Bacteria</taxon>
        <taxon>Pseudomonadati</taxon>
        <taxon>Thermodesulfobacteriota</taxon>
        <taxon>Desulfobulbia</taxon>
        <taxon>Desulfobulbales</taxon>
        <taxon>Desulfocapsaceae</taxon>
        <taxon>Desulfofustis</taxon>
    </lineage>
</organism>
<dbReference type="AlphaFoldDB" id="A0A1M5U574"/>
<dbReference type="OrthoDB" id="9815199at2"/>
<evidence type="ECO:0000313" key="2">
    <source>
        <dbReference type="EMBL" id="SHH58167.1"/>
    </source>
</evidence>
<keyword evidence="1" id="KW-1133">Transmembrane helix</keyword>
<keyword evidence="1" id="KW-0812">Transmembrane</keyword>
<dbReference type="Proteomes" id="UP000184139">
    <property type="component" value="Unassembled WGS sequence"/>
</dbReference>
<feature type="transmembrane region" description="Helical" evidence="1">
    <location>
        <begin position="39"/>
        <end position="59"/>
    </location>
</feature>